<dbReference type="AlphaFoldDB" id="K5UQB9"/>
<accession>K5UQB9</accession>
<dbReference type="InterPro" id="IPR056861">
    <property type="entry name" value="HMCN1-like_VWA"/>
</dbReference>
<dbReference type="InterPro" id="IPR036465">
    <property type="entry name" value="vWFA_dom_sf"/>
</dbReference>
<dbReference type="Proteomes" id="UP000008370">
    <property type="component" value="Unassembled WGS sequence"/>
</dbReference>
<comment type="subcellular location">
    <subcellularLocation>
        <location evidence="1">Secreted</location>
    </subcellularLocation>
</comment>
<dbReference type="Gene3D" id="3.40.50.410">
    <property type="entry name" value="von Willebrand factor, type A domain"/>
    <property type="match status" value="1"/>
</dbReference>
<evidence type="ECO:0000256" key="4">
    <source>
        <dbReference type="SAM" id="MobiDB-lite"/>
    </source>
</evidence>
<feature type="region of interest" description="Disordered" evidence="4">
    <location>
        <begin position="293"/>
        <end position="318"/>
    </location>
</feature>
<dbReference type="Pfam" id="PF25106">
    <property type="entry name" value="VWA_4"/>
    <property type="match status" value="1"/>
</dbReference>
<organism evidence="6 7">
    <name type="scientific">Phanerochaete carnosa (strain HHB-10118-sp)</name>
    <name type="common">White-rot fungus</name>
    <name type="synonym">Peniophora carnosa</name>
    <dbReference type="NCBI Taxonomy" id="650164"/>
    <lineage>
        <taxon>Eukaryota</taxon>
        <taxon>Fungi</taxon>
        <taxon>Dikarya</taxon>
        <taxon>Basidiomycota</taxon>
        <taxon>Agaricomycotina</taxon>
        <taxon>Agaricomycetes</taxon>
        <taxon>Polyporales</taxon>
        <taxon>Phanerochaetaceae</taxon>
        <taxon>Phanerochaete</taxon>
    </lineage>
</organism>
<reference evidence="6 7" key="1">
    <citation type="journal article" date="2012" name="BMC Genomics">
        <title>Comparative genomics of the white-rot fungi, Phanerochaete carnosa and P. chrysosporium, to elucidate the genetic basis of the distinct wood types they colonize.</title>
        <authorList>
            <person name="Suzuki H."/>
            <person name="MacDonald J."/>
            <person name="Syed K."/>
            <person name="Salamov A."/>
            <person name="Hori C."/>
            <person name="Aerts A."/>
            <person name="Henrissat B."/>
            <person name="Wiebenga A."/>
            <person name="vanKuyk P.A."/>
            <person name="Barry K."/>
            <person name="Lindquist E."/>
            <person name="LaButti K."/>
            <person name="Lapidus A."/>
            <person name="Lucas S."/>
            <person name="Coutinho P."/>
            <person name="Gong Y."/>
            <person name="Samejima M."/>
            <person name="Mahadevan R."/>
            <person name="Abou-Zaid M."/>
            <person name="de Vries R.P."/>
            <person name="Igarashi K."/>
            <person name="Yadav J.S."/>
            <person name="Grigoriev I.V."/>
            <person name="Master E.R."/>
        </authorList>
    </citation>
    <scope>NUCLEOTIDE SEQUENCE [LARGE SCALE GENOMIC DNA]</scope>
    <source>
        <strain evidence="6 7">HHB-10118-sp</strain>
    </source>
</reference>
<dbReference type="RefSeq" id="XP_007399809.1">
    <property type="nucleotide sequence ID" value="XM_007399747.1"/>
</dbReference>
<evidence type="ECO:0000256" key="2">
    <source>
        <dbReference type="ARBA" id="ARBA00022525"/>
    </source>
</evidence>
<name>K5UQB9_PHACS</name>
<gene>
    <name evidence="6" type="ORF">PHACADRAFT_262470</name>
</gene>
<evidence type="ECO:0000259" key="5">
    <source>
        <dbReference type="PROSITE" id="PS50234"/>
    </source>
</evidence>
<protein>
    <recommendedName>
        <fullName evidence="5">VWFA domain-containing protein</fullName>
    </recommendedName>
</protein>
<evidence type="ECO:0000313" key="7">
    <source>
        <dbReference type="Proteomes" id="UP000008370"/>
    </source>
</evidence>
<keyword evidence="2" id="KW-0964">Secreted</keyword>
<feature type="domain" description="VWFA" evidence="5">
    <location>
        <begin position="16"/>
        <end position="173"/>
    </location>
</feature>
<dbReference type="OrthoDB" id="301415at2759"/>
<keyword evidence="3" id="KW-0732">Signal</keyword>
<dbReference type="PANTHER" id="PTHR47763:SF1">
    <property type="entry name" value="DUF659 DOMAIN-CONTAINING PROTEIN"/>
    <property type="match status" value="1"/>
</dbReference>
<dbReference type="CDD" id="cd00198">
    <property type="entry name" value="vWFA"/>
    <property type="match status" value="1"/>
</dbReference>
<dbReference type="SMART" id="SM00327">
    <property type="entry name" value="VWA"/>
    <property type="match status" value="1"/>
</dbReference>
<evidence type="ECO:0000313" key="6">
    <source>
        <dbReference type="EMBL" id="EKM52021.1"/>
    </source>
</evidence>
<evidence type="ECO:0000256" key="3">
    <source>
        <dbReference type="ARBA" id="ARBA00022729"/>
    </source>
</evidence>
<sequence length="330" mass="36055">MGDEWNPDPVPSSELDVLFVLDVTGSMQPYIDRARDEINNIATDLKAYEGYGPGELRFGLIVFRDHPPQDRTMLAHTYGFTSDINSLRRDLTSLRATGGGDGPEAQEDALELALFAGWRSGAAKAVELITDSPPHGVSPGSGDGFPSGCPLLIDILRTADRMADKGISLHVLACEPSLDNYRGAHDFYVGLSDRTKGSFAPLADPGPMRMLVTGFASKAIDSDRFTTQYRRSIQHHAHVKKRTAHDIAVDLHAHLSAEGAHHFDVTHSGIYKHHEEGNRDAHIWATARSLRDAKQRVSQPAGKRLTPAHRGGGHYPLKCGKIPITRGHVI</sequence>
<evidence type="ECO:0000256" key="1">
    <source>
        <dbReference type="ARBA" id="ARBA00004613"/>
    </source>
</evidence>
<dbReference type="EMBL" id="JH930476">
    <property type="protein sequence ID" value="EKM52021.1"/>
    <property type="molecule type" value="Genomic_DNA"/>
</dbReference>
<keyword evidence="7" id="KW-1185">Reference proteome</keyword>
<dbReference type="KEGG" id="pco:PHACADRAFT_262470"/>
<dbReference type="PANTHER" id="PTHR47763">
    <property type="entry name" value="ALPHA-PROTEIN KINASE VWKA"/>
    <property type="match status" value="1"/>
</dbReference>
<dbReference type="InParanoid" id="K5UQB9"/>
<dbReference type="SUPFAM" id="SSF53300">
    <property type="entry name" value="vWA-like"/>
    <property type="match status" value="1"/>
</dbReference>
<dbReference type="PROSITE" id="PS50234">
    <property type="entry name" value="VWFA"/>
    <property type="match status" value="1"/>
</dbReference>
<dbReference type="InterPro" id="IPR002035">
    <property type="entry name" value="VWF_A"/>
</dbReference>
<proteinExistence type="predicted"/>
<dbReference type="InterPro" id="IPR052969">
    <property type="entry name" value="Thr-specific_kinase-like"/>
</dbReference>
<dbReference type="GO" id="GO:0005737">
    <property type="term" value="C:cytoplasm"/>
    <property type="evidence" value="ECO:0007669"/>
    <property type="project" value="TreeGrafter"/>
</dbReference>
<dbReference type="GeneID" id="18918292"/>
<dbReference type="HOGENOM" id="CLU_055500_0_0_1"/>
<dbReference type="GO" id="GO:0004674">
    <property type="term" value="F:protein serine/threonine kinase activity"/>
    <property type="evidence" value="ECO:0007669"/>
    <property type="project" value="TreeGrafter"/>
</dbReference>